<dbReference type="AlphaFoldDB" id="A0A1J5S6H6"/>
<protein>
    <recommendedName>
        <fullName evidence="2">DUF3810 domain-containing protein</fullName>
    </recommendedName>
</protein>
<organism evidence="1">
    <name type="scientific">mine drainage metagenome</name>
    <dbReference type="NCBI Taxonomy" id="410659"/>
    <lineage>
        <taxon>unclassified sequences</taxon>
        <taxon>metagenomes</taxon>
        <taxon>ecological metagenomes</taxon>
    </lineage>
</organism>
<proteinExistence type="predicted"/>
<reference evidence="1" key="1">
    <citation type="submission" date="2016-10" db="EMBL/GenBank/DDBJ databases">
        <title>Sequence of Gallionella enrichment culture.</title>
        <authorList>
            <person name="Poehlein A."/>
            <person name="Muehling M."/>
            <person name="Daniel R."/>
        </authorList>
    </citation>
    <scope>NUCLEOTIDE SEQUENCE</scope>
</reference>
<dbReference type="EMBL" id="MLJW01000134">
    <property type="protein sequence ID" value="OIQ97387.1"/>
    <property type="molecule type" value="Genomic_DNA"/>
</dbReference>
<gene>
    <name evidence="1" type="ORF">GALL_206470</name>
</gene>
<name>A0A1J5S6H6_9ZZZZ</name>
<accession>A0A1J5S6H6</accession>
<evidence type="ECO:0000313" key="1">
    <source>
        <dbReference type="EMBL" id="OIQ97387.1"/>
    </source>
</evidence>
<dbReference type="InterPro" id="IPR024294">
    <property type="entry name" value="DUF3810"/>
</dbReference>
<comment type="caution">
    <text evidence="1">The sequence shown here is derived from an EMBL/GenBank/DDBJ whole genome shotgun (WGS) entry which is preliminary data.</text>
</comment>
<sequence>MWIYIWFNILWGLNYTRLGIEYQLKLQPQEYCKEEVVALTNQLIVKVNECRRQIKDTILPQPSLPQIFNEADKNYQTVSTNFHFLQHQSKSIKPSLYSPLGNYFGFTGYYNPFTGEAQVRNDIPRILIPFIACHEMAHQIGYASESEANFVGYLTASSSADVYFRYSVYLELFSYAQNEEIKMFWLDRDIGGLKNIIKQNKNNLDSLVRKDRTEIREFFYKRENKISPIASNIFDQYLKLNNQLAGIESYNEVIGWLLAYEKKYGRL</sequence>
<evidence type="ECO:0008006" key="2">
    <source>
        <dbReference type="Google" id="ProtNLM"/>
    </source>
</evidence>
<dbReference type="Pfam" id="PF12725">
    <property type="entry name" value="DUF3810"/>
    <property type="match status" value="1"/>
</dbReference>